<dbReference type="EMBL" id="QLMJ01000002">
    <property type="protein sequence ID" value="RAK42197.1"/>
    <property type="molecule type" value="Genomic_DNA"/>
</dbReference>
<gene>
    <name evidence="2" type="ORF">B0I29_10218</name>
</gene>
<dbReference type="InterPro" id="IPR012338">
    <property type="entry name" value="Beta-lactam/transpept-like"/>
</dbReference>
<evidence type="ECO:0000313" key="2">
    <source>
        <dbReference type="EMBL" id="RAK42197.1"/>
    </source>
</evidence>
<proteinExistence type="predicted"/>
<dbReference type="InterPro" id="IPR001466">
    <property type="entry name" value="Beta-lactam-related"/>
</dbReference>
<dbReference type="Pfam" id="PF00144">
    <property type="entry name" value="Beta-lactamase"/>
    <property type="match status" value="1"/>
</dbReference>
<dbReference type="OrthoDB" id="9809635at2"/>
<dbReference type="Gene3D" id="3.40.710.10">
    <property type="entry name" value="DD-peptidase/beta-lactamase superfamily"/>
    <property type="match status" value="1"/>
</dbReference>
<dbReference type="RefSeq" id="WP_111647385.1">
    <property type="nucleotide sequence ID" value="NZ_JACHWI010000003.1"/>
</dbReference>
<dbReference type="PANTHER" id="PTHR46825">
    <property type="entry name" value="D-ALANYL-D-ALANINE-CARBOXYPEPTIDASE/ENDOPEPTIDASE AMPH"/>
    <property type="match status" value="1"/>
</dbReference>
<keyword evidence="3" id="KW-1185">Reference proteome</keyword>
<dbReference type="PANTHER" id="PTHR46825:SF9">
    <property type="entry name" value="BETA-LACTAMASE-RELATED DOMAIN-CONTAINING PROTEIN"/>
    <property type="match status" value="1"/>
</dbReference>
<dbReference type="SUPFAM" id="SSF56601">
    <property type="entry name" value="beta-lactamase/transpeptidase-like"/>
    <property type="match status" value="1"/>
</dbReference>
<dbReference type="Proteomes" id="UP000249341">
    <property type="component" value="Unassembled WGS sequence"/>
</dbReference>
<dbReference type="InterPro" id="IPR050491">
    <property type="entry name" value="AmpC-like"/>
</dbReference>
<reference evidence="2 3" key="1">
    <citation type="submission" date="2018-06" db="EMBL/GenBank/DDBJ databases">
        <title>Genomic Encyclopedia of Type Strains, Phase III (KMG-III): the genomes of soil and plant-associated and newly described type strains.</title>
        <authorList>
            <person name="Whitman W."/>
        </authorList>
    </citation>
    <scope>NUCLEOTIDE SEQUENCE [LARGE SCALE GENOMIC DNA]</scope>
    <source>
        <strain evidence="2 3">CGMCC 4.7090</strain>
    </source>
</reference>
<organism evidence="2 3">
    <name type="scientific">Actinoplanes lutulentus</name>
    <dbReference type="NCBI Taxonomy" id="1287878"/>
    <lineage>
        <taxon>Bacteria</taxon>
        <taxon>Bacillati</taxon>
        <taxon>Actinomycetota</taxon>
        <taxon>Actinomycetes</taxon>
        <taxon>Micromonosporales</taxon>
        <taxon>Micromonosporaceae</taxon>
        <taxon>Actinoplanes</taxon>
    </lineage>
</organism>
<evidence type="ECO:0000313" key="3">
    <source>
        <dbReference type="Proteomes" id="UP000249341"/>
    </source>
</evidence>
<accession>A0A327ZGZ7</accession>
<feature type="domain" description="Beta-lactamase-related" evidence="1">
    <location>
        <begin position="21"/>
        <end position="288"/>
    </location>
</feature>
<evidence type="ECO:0000259" key="1">
    <source>
        <dbReference type="Pfam" id="PF00144"/>
    </source>
</evidence>
<sequence>MVRTEILVRQGADVVVDESSSTRYQIASVSKQFTAAAVLMLVEQEVLGLDDRLEQWVGGWPDEWRGITLHQLLTHTSGIGHWEDYPRIDPAVRVEPDELLDHFRRRPLLFVPGDGWHYSSPAYVLLAHIVQRAADLPYRDFLADRFFGPFGLSRTFAGSPTDETEVAGGHDAQGQPLPSWELDVVGMGAGDVWSTAADLIDWLDALEDGRVLGEPYRTLMLGERVRIGGKDPETSGYGYGVFTGEVAGRSWWYHSGHNPGFKAYAGSIPSTGRRLVVLSNTEATDARVLADLVGS</sequence>
<name>A0A327ZGZ7_9ACTN</name>
<dbReference type="AlphaFoldDB" id="A0A327ZGZ7"/>
<dbReference type="PROSITE" id="PS00146">
    <property type="entry name" value="BETA_LACTAMASE_A"/>
    <property type="match status" value="1"/>
</dbReference>
<comment type="caution">
    <text evidence="2">The sequence shown here is derived from an EMBL/GenBank/DDBJ whole genome shotgun (WGS) entry which is preliminary data.</text>
</comment>
<dbReference type="InterPro" id="IPR023650">
    <property type="entry name" value="Beta-lactam_class-A_AS"/>
</dbReference>
<protein>
    <submittedName>
        <fullName evidence="2">CubicO group peptidase (Beta-lactamase class C family)</fullName>
    </submittedName>
</protein>